<dbReference type="CDD" id="cd12148">
    <property type="entry name" value="fungal_TF_MHR"/>
    <property type="match status" value="1"/>
</dbReference>
<dbReference type="AlphaFoldDB" id="A0A834S2D2"/>
<organism evidence="2 3">
    <name type="scientific">Pyrenophora tritici-repentis</name>
    <dbReference type="NCBI Taxonomy" id="45151"/>
    <lineage>
        <taxon>Eukaryota</taxon>
        <taxon>Fungi</taxon>
        <taxon>Dikarya</taxon>
        <taxon>Ascomycota</taxon>
        <taxon>Pezizomycotina</taxon>
        <taxon>Dothideomycetes</taxon>
        <taxon>Pleosporomycetidae</taxon>
        <taxon>Pleosporales</taxon>
        <taxon>Pleosporineae</taxon>
        <taxon>Pleosporaceae</taxon>
        <taxon>Pyrenophora</taxon>
    </lineage>
</organism>
<dbReference type="EMBL" id="NQIK02000002">
    <property type="protein sequence ID" value="KAF7574141.1"/>
    <property type="molecule type" value="Genomic_DNA"/>
</dbReference>
<evidence type="ECO:0000313" key="2">
    <source>
        <dbReference type="EMBL" id="KAF7574141.1"/>
    </source>
</evidence>
<proteinExistence type="predicted"/>
<evidence type="ECO:0000313" key="3">
    <source>
        <dbReference type="Proteomes" id="UP000245464"/>
    </source>
</evidence>
<dbReference type="PANTHER" id="PTHR31668:SF20">
    <property type="entry name" value="ZN(II)2CYS6 TRANSCRIPTION FACTOR (EUROFUNG)"/>
    <property type="match status" value="1"/>
</dbReference>
<accession>A0A834S2D2</accession>
<evidence type="ECO:0000256" key="1">
    <source>
        <dbReference type="ARBA" id="ARBA00023242"/>
    </source>
</evidence>
<keyword evidence="1" id="KW-0539">Nucleus</keyword>
<comment type="caution">
    <text evidence="2">The sequence shown here is derived from an EMBL/GenBank/DDBJ whole genome shotgun (WGS) entry which is preliminary data.</text>
</comment>
<dbReference type="InterPro" id="IPR050797">
    <property type="entry name" value="Carb_Metab_Trans_Reg"/>
</dbReference>
<protein>
    <submittedName>
        <fullName evidence="2">C6 zinc finger domain containing protein</fullName>
    </submittedName>
</protein>
<reference evidence="2 3" key="1">
    <citation type="journal article" date="2018" name="BMC Genomics">
        <title>Comparative genomics of the wheat fungal pathogen Pyrenophora tritici-repentis reveals chromosomal variations and genome plasticity.</title>
        <authorList>
            <person name="Moolhuijzen P."/>
            <person name="See P.T."/>
            <person name="Hane J.K."/>
            <person name="Shi G."/>
            <person name="Liu Z."/>
            <person name="Oliver R.P."/>
            <person name="Moffat C.S."/>
        </authorList>
    </citation>
    <scope>NUCLEOTIDE SEQUENCE [LARGE SCALE GENOMIC DNA]</scope>
    <source>
        <strain evidence="2">M4</strain>
    </source>
</reference>
<sequence length="518" mass="57534">MSFGTIDLGTQLATQNYRPQKISTSQADSTPNCVSARLECTYDAIPQKKGPKGSRAKVLSKLHKTQRNTQLAAGFPTDLRCDGLSLPSTFARTQGLLPPALVESCIEYFFNNFYPTEPVLQHQKAQEAVDGMDRSTEAYCMIVALCAYVIIQANHKPHANVLPRQEITRMFNVGIGHVLLEESVRCPDLVFYYGCYLGLALKNTALTYLREATTQAQLLGMHDEETYKYDLLDESPKRALYWLLSIAERTCALHTRRSITLHPLMHLTSLDEVPSDQLITIYLELIINMFKIIDDGCIKLSKGVHETNESTAWILQVQTRLSEAVPADLECTEAQEVQIRTTQQWLMLSIWELGVNQGLVNEVNKDPSLTYICPIDISRELLTTLQQFPKQVMQVHGVGLIEKLFDVACCLIDAFAWTNFSPDAFTLGSRDYVSCFLTLISNLSGGQSQYLPCFSPSSPKVLDVSTLGLNSSGSEIPHLNLVSASATLSSSSHPSNTLNTWIAPNPISQLHSLSPQLP</sequence>
<dbReference type="GeneID" id="6350095"/>
<dbReference type="KEGG" id="ptrr:6350095"/>
<dbReference type="PANTHER" id="PTHR31668">
    <property type="entry name" value="GLUCOSE TRANSPORT TRANSCRIPTION REGULATOR RGT1-RELATED-RELATED"/>
    <property type="match status" value="1"/>
</dbReference>
<name>A0A834S2D2_9PLEO</name>
<dbReference type="RefSeq" id="XP_065963975.1">
    <property type="nucleotide sequence ID" value="XM_066105348.1"/>
</dbReference>
<dbReference type="Proteomes" id="UP000245464">
    <property type="component" value="Chromosome 2"/>
</dbReference>
<gene>
    <name evidence="2" type="ORF">PtrM4_057640</name>
</gene>